<dbReference type="Proteomes" id="UP001305414">
    <property type="component" value="Unassembled WGS sequence"/>
</dbReference>
<accession>A0AAN7URJ1</accession>
<dbReference type="AlphaFoldDB" id="A0AAN7URJ1"/>
<organism evidence="1 2">
    <name type="scientific">Xylaria bambusicola</name>
    <dbReference type="NCBI Taxonomy" id="326684"/>
    <lineage>
        <taxon>Eukaryota</taxon>
        <taxon>Fungi</taxon>
        <taxon>Dikarya</taxon>
        <taxon>Ascomycota</taxon>
        <taxon>Pezizomycotina</taxon>
        <taxon>Sordariomycetes</taxon>
        <taxon>Xylariomycetidae</taxon>
        <taxon>Xylariales</taxon>
        <taxon>Xylariaceae</taxon>
        <taxon>Xylaria</taxon>
    </lineage>
</organism>
<evidence type="ECO:0000313" key="2">
    <source>
        <dbReference type="Proteomes" id="UP001305414"/>
    </source>
</evidence>
<gene>
    <name evidence="1" type="ORF">RRF57_009972</name>
</gene>
<protein>
    <submittedName>
        <fullName evidence="1">Uncharacterized protein</fullName>
    </submittedName>
</protein>
<proteinExistence type="predicted"/>
<sequence length="88" mass="8372">MLGGVGWPGFSFGFGAAKDAGSWARRESGTADEDGCGFGAGCSVLGVSLEGVSSSSSSSRSISSGFAAAWSGSAGASVTPAPSCPDSA</sequence>
<comment type="caution">
    <text evidence="1">The sequence shown here is derived from an EMBL/GenBank/DDBJ whole genome shotgun (WGS) entry which is preliminary data.</text>
</comment>
<dbReference type="EMBL" id="JAWHQM010000039">
    <property type="protein sequence ID" value="KAK5634258.1"/>
    <property type="molecule type" value="Genomic_DNA"/>
</dbReference>
<name>A0AAN7URJ1_9PEZI</name>
<evidence type="ECO:0000313" key="1">
    <source>
        <dbReference type="EMBL" id="KAK5634258.1"/>
    </source>
</evidence>
<reference evidence="1 2" key="1">
    <citation type="submission" date="2023-10" db="EMBL/GenBank/DDBJ databases">
        <title>Draft genome sequence of Xylaria bambusicola isolate GMP-LS, the root and basal stem rot pathogen of sugarcane in Indonesia.</title>
        <authorList>
            <person name="Selvaraj P."/>
            <person name="Muralishankar V."/>
            <person name="Muruganantham S."/>
            <person name="Sp S."/>
            <person name="Haryani S."/>
            <person name="Lau K.J.X."/>
            <person name="Naqvi N.I."/>
        </authorList>
    </citation>
    <scope>NUCLEOTIDE SEQUENCE [LARGE SCALE GENOMIC DNA]</scope>
    <source>
        <strain evidence="1">GMP-LS</strain>
    </source>
</reference>
<keyword evidence="2" id="KW-1185">Reference proteome</keyword>